<gene>
    <name evidence="1" type="ORF">F5050DRAFT_1571253</name>
</gene>
<evidence type="ECO:0000313" key="2">
    <source>
        <dbReference type="Proteomes" id="UP001163828"/>
    </source>
</evidence>
<evidence type="ECO:0000313" key="1">
    <source>
        <dbReference type="EMBL" id="KAJ3996533.1"/>
    </source>
</evidence>
<comment type="caution">
    <text evidence="1">The sequence shown here is derived from an EMBL/GenBank/DDBJ whole genome shotgun (WGS) entry which is preliminary data.</text>
</comment>
<dbReference type="EMBL" id="MU790609">
    <property type="protein sequence ID" value="KAJ3996533.1"/>
    <property type="molecule type" value="Genomic_DNA"/>
</dbReference>
<reference evidence="1" key="1">
    <citation type="submission" date="2022-08" db="EMBL/GenBank/DDBJ databases">
        <authorList>
            <consortium name="DOE Joint Genome Institute"/>
            <person name="Min B."/>
            <person name="Riley R."/>
            <person name="Sierra-Patev S."/>
            <person name="Naranjo-Ortiz M."/>
            <person name="Looney B."/>
            <person name="Konkel Z."/>
            <person name="Slot J.C."/>
            <person name="Sakamoto Y."/>
            <person name="Steenwyk J.L."/>
            <person name="Rokas A."/>
            <person name="Carro J."/>
            <person name="Camarero S."/>
            <person name="Ferreira P."/>
            <person name="Molpeceres G."/>
            <person name="Ruiz-Duenas F.J."/>
            <person name="Serrano A."/>
            <person name="Henrissat B."/>
            <person name="Drula E."/>
            <person name="Hughes K.W."/>
            <person name="Mata J.L."/>
            <person name="Ishikawa N.K."/>
            <person name="Vargas-Isla R."/>
            <person name="Ushijima S."/>
            <person name="Smith C.A."/>
            <person name="Ahrendt S."/>
            <person name="Andreopoulos W."/>
            <person name="He G."/>
            <person name="Labutti K."/>
            <person name="Lipzen A."/>
            <person name="Ng V."/>
            <person name="Sandor L."/>
            <person name="Barry K."/>
            <person name="Martinez A.T."/>
            <person name="Xiao Y."/>
            <person name="Gibbons J.G."/>
            <person name="Terashima K."/>
            <person name="Hibbett D.S."/>
            <person name="Grigoriev I.V."/>
        </authorList>
    </citation>
    <scope>NUCLEOTIDE SEQUENCE</scope>
    <source>
        <strain evidence="1">TFB10827</strain>
    </source>
</reference>
<protein>
    <submittedName>
        <fullName evidence="1">Uncharacterized protein</fullName>
    </submittedName>
</protein>
<sequence length="183" mass="20926">MVHSFRQIPSFGFDTIRVFANNASEMKKLAAQDFEDLLQCSIPVFEGLIPEPFNSRLMKLLYRMAEWHALAKLCVQTDRTLETLQKLTEEFGKLMRQFRDLCNDNFQTFKLPKEQVNRKCRNAEKAAAGGAVPNVQQGKRCKTLNLFTYKFHALGDYVSAISLFGPSDSFSTQLVRNPSILNH</sequence>
<keyword evidence="2" id="KW-1185">Reference proteome</keyword>
<organism evidence="1 2">
    <name type="scientific">Lentinula boryana</name>
    <dbReference type="NCBI Taxonomy" id="40481"/>
    <lineage>
        <taxon>Eukaryota</taxon>
        <taxon>Fungi</taxon>
        <taxon>Dikarya</taxon>
        <taxon>Basidiomycota</taxon>
        <taxon>Agaricomycotina</taxon>
        <taxon>Agaricomycetes</taxon>
        <taxon>Agaricomycetidae</taxon>
        <taxon>Agaricales</taxon>
        <taxon>Marasmiineae</taxon>
        <taxon>Omphalotaceae</taxon>
        <taxon>Lentinula</taxon>
    </lineage>
</organism>
<name>A0ABQ8QDH2_9AGAR</name>
<accession>A0ABQ8QDH2</accession>
<dbReference type="Proteomes" id="UP001163828">
    <property type="component" value="Unassembled WGS sequence"/>
</dbReference>
<proteinExistence type="predicted"/>